<evidence type="ECO:0000256" key="1">
    <source>
        <dbReference type="ARBA" id="ARBA00022729"/>
    </source>
</evidence>
<protein>
    <recommendedName>
        <fullName evidence="3">Purple acid phosphatase N-terminal domain-containing protein</fullName>
    </recommendedName>
</protein>
<reference evidence="4" key="1">
    <citation type="submission" date="2023-10" db="EMBL/GenBank/DDBJ databases">
        <authorList>
            <person name="Chen Y."/>
            <person name="Shah S."/>
            <person name="Dougan E. K."/>
            <person name="Thang M."/>
            <person name="Chan C."/>
        </authorList>
    </citation>
    <scope>NUCLEOTIDE SEQUENCE [LARGE SCALE GENOMIC DNA]</scope>
</reference>
<proteinExistence type="predicted"/>
<dbReference type="Proteomes" id="UP001189429">
    <property type="component" value="Unassembled WGS sequence"/>
</dbReference>
<accession>A0ABN9WTN3</accession>
<evidence type="ECO:0000313" key="5">
    <source>
        <dbReference type="Proteomes" id="UP001189429"/>
    </source>
</evidence>
<sequence>MARGRRLALCSLAGAAAAAGPGPEQIHLALTSDPSAVAVTWVSLELELKEAKVWYAQEGTAGRWIDAAVHQYAAGGAARSVATAVMTGLVADTTARYRVAHGGLESAELAFRAPPVDPRPVRVIAFGDMGTGDFGDHSGPGGALYNDGYVAGLLGTPSEPDLVVHVGDVAYDRGNETVWDVFFRKAALPAR</sequence>
<dbReference type="Pfam" id="PF16656">
    <property type="entry name" value="Pur_ac_phosph_N"/>
    <property type="match status" value="1"/>
</dbReference>
<name>A0ABN9WTN3_9DINO</name>
<dbReference type="InterPro" id="IPR015914">
    <property type="entry name" value="PAPs_N"/>
</dbReference>
<organism evidence="4 5">
    <name type="scientific">Prorocentrum cordatum</name>
    <dbReference type="NCBI Taxonomy" id="2364126"/>
    <lineage>
        <taxon>Eukaryota</taxon>
        <taxon>Sar</taxon>
        <taxon>Alveolata</taxon>
        <taxon>Dinophyceae</taxon>
        <taxon>Prorocentrales</taxon>
        <taxon>Prorocentraceae</taxon>
        <taxon>Prorocentrum</taxon>
    </lineage>
</organism>
<keyword evidence="1 2" id="KW-0732">Signal</keyword>
<evidence type="ECO:0000256" key="2">
    <source>
        <dbReference type="SAM" id="SignalP"/>
    </source>
</evidence>
<feature type="chain" id="PRO_5047357560" description="Purple acid phosphatase N-terminal domain-containing protein" evidence="2">
    <location>
        <begin position="19"/>
        <end position="191"/>
    </location>
</feature>
<feature type="domain" description="Purple acid phosphatase N-terminal" evidence="3">
    <location>
        <begin position="23"/>
        <end position="112"/>
    </location>
</feature>
<dbReference type="SUPFAM" id="SSF56300">
    <property type="entry name" value="Metallo-dependent phosphatases"/>
    <property type="match status" value="1"/>
</dbReference>
<evidence type="ECO:0000313" key="4">
    <source>
        <dbReference type="EMBL" id="CAK0889509.1"/>
    </source>
</evidence>
<keyword evidence="5" id="KW-1185">Reference proteome</keyword>
<dbReference type="Gene3D" id="2.60.40.380">
    <property type="entry name" value="Purple acid phosphatase-like, N-terminal"/>
    <property type="match status" value="1"/>
</dbReference>
<dbReference type="InterPro" id="IPR029052">
    <property type="entry name" value="Metallo-depent_PP-like"/>
</dbReference>
<evidence type="ECO:0000259" key="3">
    <source>
        <dbReference type="Pfam" id="PF16656"/>
    </source>
</evidence>
<feature type="signal peptide" evidence="2">
    <location>
        <begin position="1"/>
        <end position="18"/>
    </location>
</feature>
<dbReference type="SUPFAM" id="SSF49363">
    <property type="entry name" value="Purple acid phosphatase, N-terminal domain"/>
    <property type="match status" value="1"/>
</dbReference>
<dbReference type="EMBL" id="CAUYUJ010019222">
    <property type="protein sequence ID" value="CAK0889509.1"/>
    <property type="molecule type" value="Genomic_DNA"/>
</dbReference>
<gene>
    <name evidence="4" type="ORF">PCOR1329_LOCUS70018</name>
</gene>
<dbReference type="InterPro" id="IPR008963">
    <property type="entry name" value="Purple_acid_Pase-like_N"/>
</dbReference>
<comment type="caution">
    <text evidence="4">The sequence shown here is derived from an EMBL/GenBank/DDBJ whole genome shotgun (WGS) entry which is preliminary data.</text>
</comment>
<dbReference type="PANTHER" id="PTHR45867">
    <property type="entry name" value="PURPLE ACID PHOSPHATASE"/>
    <property type="match status" value="1"/>
</dbReference>